<dbReference type="InterPro" id="IPR025948">
    <property type="entry name" value="HTH-like_dom"/>
</dbReference>
<evidence type="ECO:0000313" key="4">
    <source>
        <dbReference type="Proteomes" id="UP000278632"/>
    </source>
</evidence>
<dbReference type="SUPFAM" id="SSF53098">
    <property type="entry name" value="Ribonuclease H-like"/>
    <property type="match status" value="1"/>
</dbReference>
<dbReference type="GO" id="GO:0003676">
    <property type="term" value="F:nucleic acid binding"/>
    <property type="evidence" value="ECO:0007669"/>
    <property type="project" value="InterPro"/>
</dbReference>
<dbReference type="Pfam" id="PF13333">
    <property type="entry name" value="rve_2"/>
    <property type="match status" value="1"/>
</dbReference>
<evidence type="ECO:0000256" key="1">
    <source>
        <dbReference type="ARBA" id="ARBA00002286"/>
    </source>
</evidence>
<keyword evidence="4" id="KW-1185">Reference proteome</keyword>
<name>A0A3N0AW90_9ACTN</name>
<dbReference type="OrthoDB" id="4281720at2"/>
<dbReference type="AlphaFoldDB" id="A0A3N0AW90"/>
<evidence type="ECO:0000259" key="2">
    <source>
        <dbReference type="PROSITE" id="PS50994"/>
    </source>
</evidence>
<accession>A0A3N0AW90</accession>
<dbReference type="Gene3D" id="3.30.420.10">
    <property type="entry name" value="Ribonuclease H-like superfamily/Ribonuclease H"/>
    <property type="match status" value="1"/>
</dbReference>
<dbReference type="InterPro" id="IPR001584">
    <property type="entry name" value="Integrase_cat-core"/>
</dbReference>
<dbReference type="PROSITE" id="PS50994">
    <property type="entry name" value="INTEGRASE"/>
    <property type="match status" value="1"/>
</dbReference>
<dbReference type="PANTHER" id="PTHR46889:SF4">
    <property type="entry name" value="TRANSPOSASE INSO FOR INSERTION SEQUENCE ELEMENT IS911B-RELATED"/>
    <property type="match status" value="1"/>
</dbReference>
<dbReference type="PANTHER" id="PTHR46889">
    <property type="entry name" value="TRANSPOSASE INSF FOR INSERTION SEQUENCE IS3B-RELATED"/>
    <property type="match status" value="1"/>
</dbReference>
<dbReference type="Pfam" id="PF00665">
    <property type="entry name" value="rve"/>
    <property type="match status" value="1"/>
</dbReference>
<dbReference type="InterPro" id="IPR050900">
    <property type="entry name" value="Transposase_IS3/IS150/IS904"/>
</dbReference>
<organism evidence="3 4">
    <name type="scientific">Paraeggerthella hongkongensis</name>
    <dbReference type="NCBI Taxonomy" id="230658"/>
    <lineage>
        <taxon>Bacteria</taxon>
        <taxon>Bacillati</taxon>
        <taxon>Actinomycetota</taxon>
        <taxon>Coriobacteriia</taxon>
        <taxon>Eggerthellales</taxon>
        <taxon>Eggerthellaceae</taxon>
        <taxon>Paraeggerthella</taxon>
    </lineage>
</organism>
<dbReference type="Proteomes" id="UP000278632">
    <property type="component" value="Unassembled WGS sequence"/>
</dbReference>
<feature type="domain" description="Integrase catalytic" evidence="2">
    <location>
        <begin position="120"/>
        <end position="283"/>
    </location>
</feature>
<dbReference type="NCBIfam" id="NF033516">
    <property type="entry name" value="transpos_IS3"/>
    <property type="match status" value="1"/>
</dbReference>
<dbReference type="InterPro" id="IPR012337">
    <property type="entry name" value="RNaseH-like_sf"/>
</dbReference>
<dbReference type="Pfam" id="PF13276">
    <property type="entry name" value="HTH_21"/>
    <property type="match status" value="1"/>
</dbReference>
<dbReference type="EMBL" id="QICD01000035">
    <property type="protein sequence ID" value="RNL38880.1"/>
    <property type="molecule type" value="Genomic_DNA"/>
</dbReference>
<comment type="caution">
    <text evidence="3">The sequence shown here is derived from an EMBL/GenBank/DDBJ whole genome shotgun (WGS) entry which is preliminary data.</text>
</comment>
<evidence type="ECO:0000313" key="3">
    <source>
        <dbReference type="EMBL" id="RNL38880.1"/>
    </source>
</evidence>
<dbReference type="GO" id="GO:0015074">
    <property type="term" value="P:DNA integration"/>
    <property type="evidence" value="ECO:0007669"/>
    <property type="project" value="InterPro"/>
</dbReference>
<reference evidence="4" key="1">
    <citation type="submission" date="2018-05" db="EMBL/GenBank/DDBJ databases">
        <title>Genome Sequencing of selected type strains of the family Eggerthellaceae.</title>
        <authorList>
            <person name="Danylec N."/>
            <person name="Stoll D.A."/>
            <person name="Doetsch A."/>
            <person name="Huch M."/>
        </authorList>
    </citation>
    <scope>NUCLEOTIDE SEQUENCE [LARGE SCALE GENOMIC DNA]</scope>
    <source>
        <strain evidence="4">DSM 16106</strain>
    </source>
</reference>
<dbReference type="InterPro" id="IPR048020">
    <property type="entry name" value="Transpos_IS3"/>
</dbReference>
<proteinExistence type="predicted"/>
<sequence length="307" mass="35450">MRYRLMLAERAEFPINLMARILEVSRSGFYSWLSKGCPEDDWSEVREVVHRVWLESDRRFGARFVKCFMPDEFRDVTLYRVRKCMRELGIKGCTPYKSKRTTIPDKNAKPRPDLVHRDFTSPIPTYKLVGDITYLRTGQGWLYLSTVIDLNTRMVVGWSLSSRMTADIVVNTLASAKARGYVAENAIFHADKGAQYTSRLLAGWARDNDVRLSCSRTGNCHDNAVAESFFATLKNEMYYRESFATRDAAKMAVIEFIESYYNRKRPHSSIGYRIPAEVMDAFFERTKPMDKAIAMAAWNLEFPCPKS</sequence>
<comment type="function">
    <text evidence="1">Involved in the transposition of the insertion sequence.</text>
</comment>
<dbReference type="RefSeq" id="WP_123193026.1">
    <property type="nucleotide sequence ID" value="NZ_QICD01000035.1"/>
</dbReference>
<protein>
    <submittedName>
        <fullName evidence="3">IS3 family transposase</fullName>
    </submittedName>
</protein>
<gene>
    <name evidence="3" type="ORF">DMP08_11530</name>
</gene>
<dbReference type="InterPro" id="IPR036397">
    <property type="entry name" value="RNaseH_sf"/>
</dbReference>